<accession>A0A438NAG7</accession>
<dbReference type="Proteomes" id="UP000288859">
    <property type="component" value="Unassembled WGS sequence"/>
</dbReference>
<dbReference type="PANTHER" id="PTHR15549">
    <property type="entry name" value="PAIRED IMMUNOGLOBULIN-LIKE TYPE 2 RECEPTOR"/>
    <property type="match status" value="1"/>
</dbReference>
<feature type="region of interest" description="Disordered" evidence="5">
    <location>
        <begin position="242"/>
        <end position="282"/>
    </location>
</feature>
<dbReference type="OrthoDB" id="5390143at2759"/>
<keyword evidence="3 6" id="KW-1133">Transmembrane helix</keyword>
<evidence type="ECO:0000256" key="4">
    <source>
        <dbReference type="ARBA" id="ARBA00023136"/>
    </source>
</evidence>
<gene>
    <name evidence="8" type="ORF">B0A52_04148</name>
</gene>
<name>A0A438NAG7_EXOME</name>
<evidence type="ECO:0000313" key="8">
    <source>
        <dbReference type="EMBL" id="RVX72749.1"/>
    </source>
</evidence>
<evidence type="ECO:0000256" key="6">
    <source>
        <dbReference type="SAM" id="Phobius"/>
    </source>
</evidence>
<protein>
    <recommendedName>
        <fullName evidence="10">Mid2 domain-containing protein</fullName>
    </recommendedName>
</protein>
<dbReference type="GO" id="GO:0071944">
    <property type="term" value="C:cell periphery"/>
    <property type="evidence" value="ECO:0007669"/>
    <property type="project" value="UniProtKB-ARBA"/>
</dbReference>
<comment type="caution">
    <text evidence="8">The sequence shown here is derived from an EMBL/GenBank/DDBJ whole genome shotgun (WGS) entry which is preliminary data.</text>
</comment>
<evidence type="ECO:0000313" key="9">
    <source>
        <dbReference type="Proteomes" id="UP000288859"/>
    </source>
</evidence>
<feature type="transmembrane region" description="Helical" evidence="6">
    <location>
        <begin position="192"/>
        <end position="213"/>
    </location>
</feature>
<dbReference type="EMBL" id="NAJM01000011">
    <property type="protein sequence ID" value="RVX72749.1"/>
    <property type="molecule type" value="Genomic_DNA"/>
</dbReference>
<organism evidence="8 9">
    <name type="scientific">Exophiala mesophila</name>
    <name type="common">Black yeast-like fungus</name>
    <dbReference type="NCBI Taxonomy" id="212818"/>
    <lineage>
        <taxon>Eukaryota</taxon>
        <taxon>Fungi</taxon>
        <taxon>Dikarya</taxon>
        <taxon>Ascomycota</taxon>
        <taxon>Pezizomycotina</taxon>
        <taxon>Eurotiomycetes</taxon>
        <taxon>Chaetothyriomycetidae</taxon>
        <taxon>Chaetothyriales</taxon>
        <taxon>Herpotrichiellaceae</taxon>
        <taxon>Exophiala</taxon>
    </lineage>
</organism>
<sequence>MLFLFLPLLLAFQSAAQSLEFITPGPFGTNGDFSLNPTYVFGSSLTIQWTAINESISLVLYQQLEGVDFEYIFQDKSDLTSFAWTVTTQRDLSKSRVFFFQIFIEGDTGPSASSHYFNITGGGSGGEGAVETTTSTSSSSASTSPATSSIIPPTTTTTSSSSSNTSSSAASSSVLASSASNDTGGLSTGAKVGLGIGIPLAVAIGVGVGWFLFGRRKRSSNTPSAPENLPYGHGYSQFMPQEHKDSARFPGELYAPPGSETHSQNPHQKFQVAPVELAHPSN</sequence>
<comment type="subcellular location">
    <subcellularLocation>
        <location evidence="1">Membrane</location>
        <topology evidence="1">Single-pass membrane protein</topology>
    </subcellularLocation>
</comment>
<proteinExistence type="predicted"/>
<dbReference type="GO" id="GO:0016020">
    <property type="term" value="C:membrane"/>
    <property type="evidence" value="ECO:0007669"/>
    <property type="project" value="UniProtKB-SubCell"/>
</dbReference>
<evidence type="ECO:0008006" key="10">
    <source>
        <dbReference type="Google" id="ProtNLM"/>
    </source>
</evidence>
<evidence type="ECO:0000256" key="1">
    <source>
        <dbReference type="ARBA" id="ARBA00004167"/>
    </source>
</evidence>
<keyword evidence="4 6" id="KW-0472">Membrane</keyword>
<evidence type="ECO:0000256" key="2">
    <source>
        <dbReference type="ARBA" id="ARBA00022692"/>
    </source>
</evidence>
<dbReference type="InterPro" id="IPR051694">
    <property type="entry name" value="Immunoregulatory_rcpt-like"/>
</dbReference>
<feature type="region of interest" description="Disordered" evidence="5">
    <location>
        <begin position="125"/>
        <end position="169"/>
    </location>
</feature>
<feature type="signal peptide" evidence="7">
    <location>
        <begin position="1"/>
        <end position="18"/>
    </location>
</feature>
<evidence type="ECO:0000256" key="5">
    <source>
        <dbReference type="SAM" id="MobiDB-lite"/>
    </source>
</evidence>
<reference evidence="8 9" key="1">
    <citation type="submission" date="2017-03" db="EMBL/GenBank/DDBJ databases">
        <title>Genomes of endolithic fungi from Antarctica.</title>
        <authorList>
            <person name="Coleine C."/>
            <person name="Masonjones S."/>
            <person name="Stajich J.E."/>
        </authorList>
    </citation>
    <scope>NUCLEOTIDE SEQUENCE [LARGE SCALE GENOMIC DNA]</scope>
    <source>
        <strain evidence="8 9">CCFEE 6314</strain>
    </source>
</reference>
<feature type="chain" id="PRO_5019274507" description="Mid2 domain-containing protein" evidence="7">
    <location>
        <begin position="19"/>
        <end position="282"/>
    </location>
</feature>
<evidence type="ECO:0000256" key="7">
    <source>
        <dbReference type="SAM" id="SignalP"/>
    </source>
</evidence>
<dbReference type="AlphaFoldDB" id="A0A438NAG7"/>
<keyword evidence="2 6" id="KW-0812">Transmembrane</keyword>
<evidence type="ECO:0000256" key="3">
    <source>
        <dbReference type="ARBA" id="ARBA00022989"/>
    </source>
</evidence>
<keyword evidence="7" id="KW-0732">Signal</keyword>
<feature type="compositionally biased region" description="Low complexity" evidence="5">
    <location>
        <begin position="132"/>
        <end position="169"/>
    </location>
</feature>